<name>A0A7I8DN83_9FIRM</name>
<reference evidence="3 4" key="1">
    <citation type="submission" date="2020-08" db="EMBL/GenBank/DDBJ databases">
        <title>Draft genome sequencing of an Anaerocolumna strain isolated from anoxic soil subjected to BSD treatment.</title>
        <authorList>
            <person name="Uek A."/>
            <person name="Tonouchi A."/>
        </authorList>
    </citation>
    <scope>NUCLEOTIDE SEQUENCE [LARGE SCALE GENOMIC DNA]</scope>
    <source>
        <strain evidence="3 4">CTTW</strain>
    </source>
</reference>
<evidence type="ECO:0000313" key="4">
    <source>
        <dbReference type="Proteomes" id="UP000515703"/>
    </source>
</evidence>
<dbReference type="SUPFAM" id="SSF48452">
    <property type="entry name" value="TPR-like"/>
    <property type="match status" value="1"/>
</dbReference>
<dbReference type="InterPro" id="IPR011042">
    <property type="entry name" value="6-blade_b-propeller_TolB-like"/>
</dbReference>
<reference evidence="3 4" key="2">
    <citation type="submission" date="2020-08" db="EMBL/GenBank/DDBJ databases">
        <authorList>
            <person name="Ueki A."/>
            <person name="Tonouchi A."/>
        </authorList>
    </citation>
    <scope>NUCLEOTIDE SEQUENCE [LARGE SCALE GENOMIC DNA]</scope>
    <source>
        <strain evidence="3 4">CTTW</strain>
    </source>
</reference>
<feature type="signal peptide" evidence="2">
    <location>
        <begin position="1"/>
        <end position="23"/>
    </location>
</feature>
<evidence type="ECO:0000256" key="1">
    <source>
        <dbReference type="SAM" id="Phobius"/>
    </source>
</evidence>
<dbReference type="Gene3D" id="2.120.10.30">
    <property type="entry name" value="TolB, C-terminal domain"/>
    <property type="match status" value="2"/>
</dbReference>
<dbReference type="PANTHER" id="PTHR24104:SF25">
    <property type="entry name" value="PROTEIN LIN-41"/>
    <property type="match status" value="1"/>
</dbReference>
<feature type="chain" id="PRO_5029621266" description="Gluconolactonase" evidence="2">
    <location>
        <begin position="24"/>
        <end position="492"/>
    </location>
</feature>
<keyword evidence="1" id="KW-1133">Transmembrane helix</keyword>
<dbReference type="AlphaFoldDB" id="A0A7I8DN83"/>
<organism evidence="3 4">
    <name type="scientific">Anaerocolumna chitinilytica</name>
    <dbReference type="NCBI Taxonomy" id="1727145"/>
    <lineage>
        <taxon>Bacteria</taxon>
        <taxon>Bacillati</taxon>
        <taxon>Bacillota</taxon>
        <taxon>Clostridia</taxon>
        <taxon>Lachnospirales</taxon>
        <taxon>Lachnospiraceae</taxon>
        <taxon>Anaerocolumna</taxon>
    </lineage>
</organism>
<dbReference type="InterPro" id="IPR050952">
    <property type="entry name" value="TRIM-NHL_E3_ligases"/>
</dbReference>
<gene>
    <name evidence="3" type="ORF">bsdcttw_28910</name>
</gene>
<dbReference type="EMBL" id="AP023368">
    <property type="protein sequence ID" value="BCJ99850.1"/>
    <property type="molecule type" value="Genomic_DNA"/>
</dbReference>
<keyword evidence="1" id="KW-0472">Membrane</keyword>
<dbReference type="RefSeq" id="WP_185255579.1">
    <property type="nucleotide sequence ID" value="NZ_AP023368.1"/>
</dbReference>
<dbReference type="GO" id="GO:0008270">
    <property type="term" value="F:zinc ion binding"/>
    <property type="evidence" value="ECO:0007669"/>
    <property type="project" value="UniProtKB-KW"/>
</dbReference>
<dbReference type="Gene3D" id="1.25.40.10">
    <property type="entry name" value="Tetratricopeptide repeat domain"/>
    <property type="match status" value="1"/>
</dbReference>
<keyword evidence="2" id="KW-0732">Signal</keyword>
<feature type="transmembrane region" description="Helical" evidence="1">
    <location>
        <begin position="457"/>
        <end position="477"/>
    </location>
</feature>
<evidence type="ECO:0000256" key="2">
    <source>
        <dbReference type="SAM" id="SignalP"/>
    </source>
</evidence>
<dbReference type="InterPro" id="IPR011990">
    <property type="entry name" value="TPR-like_helical_dom_sf"/>
</dbReference>
<keyword evidence="1" id="KW-0812">Transmembrane</keyword>
<protein>
    <recommendedName>
        <fullName evidence="5">Gluconolactonase</fullName>
    </recommendedName>
</protein>
<dbReference type="PANTHER" id="PTHR24104">
    <property type="entry name" value="E3 UBIQUITIN-PROTEIN LIGASE NHLRC1-RELATED"/>
    <property type="match status" value="1"/>
</dbReference>
<dbReference type="SUPFAM" id="SSF101898">
    <property type="entry name" value="NHL repeat"/>
    <property type="match status" value="1"/>
</dbReference>
<sequence>MKKKCLLILLVFILVFIPMDVYAADGKSYDFEGYTYDYWGNAVESPAAFQLDRVINEKNMGGIKVQGFNDVVTSGDGRIFLVDTLEGRVDIVNQGGSFVKSLKVIRDANDKIVIDEKSGAQLVLSAPEGAFYQEKDQELFIADTGAERIIVLDGRNYTLKRVIKKPENMAGVSEFKPSKIVVDNTGRIYVVVQSSYEGILELNSDGTFSRYFGVNSPSVNVIDYFWKSISSDRQKEQMKRTFAPAFNNIDLDSDGFVYAVTFDAAAQHMVFRLNSGGKNVLREKGNTSVVGDIHRMKIADQSQFVDIAVQDYGTYAVIDKSKGRIFLYDFDGQLLDAFGSQGKTKGSFQMPTGIAWLGNNLVVADSTLKCAYILTPTDFGEAALLASEKYYYGKWDEALTQFKKILTLNANYEVAYAGIGKNYLMKDEYKKAMYYFKLGNNREFYSKAYNGYRAEVLQSHFGIIAVIFLAFIFLILFTEVRYHKKESGQNEE</sequence>
<dbReference type="KEGG" id="acht:bsdcttw_28910"/>
<proteinExistence type="predicted"/>
<accession>A0A7I8DN83</accession>
<dbReference type="Proteomes" id="UP000515703">
    <property type="component" value="Chromosome"/>
</dbReference>
<evidence type="ECO:0000313" key="3">
    <source>
        <dbReference type="EMBL" id="BCJ99850.1"/>
    </source>
</evidence>
<evidence type="ECO:0008006" key="5">
    <source>
        <dbReference type="Google" id="ProtNLM"/>
    </source>
</evidence>
<keyword evidence="4" id="KW-1185">Reference proteome</keyword>